<name>A0AAV9PN72_9PEZI</name>
<dbReference type="EMBL" id="JAVRRT010000001">
    <property type="protein sequence ID" value="KAK5175489.1"/>
    <property type="molecule type" value="Genomic_DNA"/>
</dbReference>
<proteinExistence type="predicted"/>
<dbReference type="Proteomes" id="UP001337655">
    <property type="component" value="Unassembled WGS sequence"/>
</dbReference>
<accession>A0AAV9PN72</accession>
<dbReference type="PANTHER" id="PTHR12905:SF0">
    <property type="entry name" value="CALCINEURIN-LIKE PHOSPHOESTERASE DOMAIN-CONTAINING PROTEIN"/>
    <property type="match status" value="1"/>
</dbReference>
<feature type="domain" description="Calcineurin-like phosphoesterase" evidence="1">
    <location>
        <begin position="41"/>
        <end position="248"/>
    </location>
</feature>
<dbReference type="InterPro" id="IPR051693">
    <property type="entry name" value="UPF0046_metallophosphoest"/>
</dbReference>
<dbReference type="PANTHER" id="PTHR12905">
    <property type="entry name" value="METALLOPHOSPHOESTERASE"/>
    <property type="match status" value="1"/>
</dbReference>
<protein>
    <recommendedName>
        <fullName evidence="1">Calcineurin-like phosphoesterase domain-containing protein</fullName>
    </recommendedName>
</protein>
<comment type="caution">
    <text evidence="2">The sequence shown here is derived from an EMBL/GenBank/DDBJ whole genome shotgun (WGS) entry which is preliminary data.</text>
</comment>
<evidence type="ECO:0000313" key="3">
    <source>
        <dbReference type="Proteomes" id="UP001337655"/>
    </source>
</evidence>
<organism evidence="2 3">
    <name type="scientific">Saxophila tyrrhenica</name>
    <dbReference type="NCBI Taxonomy" id="1690608"/>
    <lineage>
        <taxon>Eukaryota</taxon>
        <taxon>Fungi</taxon>
        <taxon>Dikarya</taxon>
        <taxon>Ascomycota</taxon>
        <taxon>Pezizomycotina</taxon>
        <taxon>Dothideomycetes</taxon>
        <taxon>Dothideomycetidae</taxon>
        <taxon>Mycosphaerellales</taxon>
        <taxon>Extremaceae</taxon>
        <taxon>Saxophila</taxon>
    </lineage>
</organism>
<evidence type="ECO:0000313" key="2">
    <source>
        <dbReference type="EMBL" id="KAK5175489.1"/>
    </source>
</evidence>
<dbReference type="Pfam" id="PF00149">
    <property type="entry name" value="Metallophos"/>
    <property type="match status" value="1"/>
</dbReference>
<dbReference type="CDD" id="cd07379">
    <property type="entry name" value="MPP_239FB"/>
    <property type="match status" value="1"/>
</dbReference>
<dbReference type="RefSeq" id="XP_064664127.1">
    <property type="nucleotide sequence ID" value="XM_064797893.1"/>
</dbReference>
<dbReference type="GO" id="GO:0016787">
    <property type="term" value="F:hydrolase activity"/>
    <property type="evidence" value="ECO:0007669"/>
    <property type="project" value="InterPro"/>
</dbReference>
<reference evidence="2 3" key="1">
    <citation type="submission" date="2023-08" db="EMBL/GenBank/DDBJ databases">
        <title>Black Yeasts Isolated from many extreme environments.</title>
        <authorList>
            <person name="Coleine C."/>
            <person name="Stajich J.E."/>
            <person name="Selbmann L."/>
        </authorList>
    </citation>
    <scope>NUCLEOTIDE SEQUENCE [LARGE SCALE GENOMIC DNA]</scope>
    <source>
        <strain evidence="2 3">CCFEE 5935</strain>
    </source>
</reference>
<dbReference type="Gene3D" id="3.60.21.10">
    <property type="match status" value="1"/>
</dbReference>
<dbReference type="AlphaFoldDB" id="A0AAV9PN72"/>
<dbReference type="SUPFAM" id="SSF56300">
    <property type="entry name" value="Metallo-dependent phosphatases"/>
    <property type="match status" value="1"/>
</dbReference>
<dbReference type="InterPro" id="IPR029052">
    <property type="entry name" value="Metallo-depent_PP-like"/>
</dbReference>
<evidence type="ECO:0000259" key="1">
    <source>
        <dbReference type="Pfam" id="PF00149"/>
    </source>
</evidence>
<sequence>MVPTEDSPLAAAKRALNTLPSRLNLYRTSVAYQLPSDIQTKIIVLSDTHGEPLKRKVNTTADVAIHCGDLTDESKLDEFKATIEQLKAIGAPIKLVIAGNHDFTLDDNAYAYTRNEVKRTIDDAALTRTYGSIGEARVLFESEDAKSAGIVFLSEGTHKISLKNGALLTVYASPYTPSKSSGWGFQYDPQQGEHHWEIDSSVDLVMAHGPAHGVLDYTGSRQRAGSPSLFAAIAKAKPKMHCFGHIHESWGAKLVTWRPETSDEPSHFTDIDNDRSTLIESRATLHNGNFDDQELLDAKAAKRTTFYEQGYRDMNDSITANEQTLFVNAAIEGVEEDEQHLPWLVNVSLPVLEISKTDDAGTADEVAIRGVREAEKVGEPDSVLAASKKRRADAMAGEALAGGSCAENGRSAKRRAVLGWGHRSLRRRRRDALT</sequence>
<dbReference type="GeneID" id="89921978"/>
<gene>
    <name evidence="2" type="ORF">LTR77_000628</name>
</gene>
<keyword evidence="3" id="KW-1185">Reference proteome</keyword>
<dbReference type="InterPro" id="IPR004843">
    <property type="entry name" value="Calcineurin-like_PHP"/>
</dbReference>